<evidence type="ECO:0000313" key="2">
    <source>
        <dbReference type="EMBL" id="KHJ86404.1"/>
    </source>
</evidence>
<dbReference type="AlphaFoldDB" id="A0A0B1SN80"/>
<protein>
    <submittedName>
        <fullName evidence="2">Uncharacterized protein</fullName>
    </submittedName>
</protein>
<feature type="transmembrane region" description="Helical" evidence="1">
    <location>
        <begin position="74"/>
        <end position="94"/>
    </location>
</feature>
<evidence type="ECO:0000256" key="1">
    <source>
        <dbReference type="SAM" id="Phobius"/>
    </source>
</evidence>
<keyword evidence="1" id="KW-0472">Membrane</keyword>
<keyword evidence="3" id="KW-1185">Reference proteome</keyword>
<feature type="transmembrane region" description="Helical" evidence="1">
    <location>
        <begin position="36"/>
        <end position="53"/>
    </location>
</feature>
<evidence type="ECO:0000313" key="3">
    <source>
        <dbReference type="Proteomes" id="UP000053660"/>
    </source>
</evidence>
<proteinExistence type="predicted"/>
<dbReference type="OrthoDB" id="5821800at2759"/>
<sequence length="118" mass="13215">MENIVSNGENWYYGSAEIVGGISCLIHIAADGFLSLPHLIAVFYLICAHYGCSSRNAFSIAQVRKVWSNAKATTLLRVFSVTGLCLLRIVFLSLHESEFDDTITVVSALRYYDFTQYH</sequence>
<dbReference type="Proteomes" id="UP000053660">
    <property type="component" value="Unassembled WGS sequence"/>
</dbReference>
<keyword evidence="1" id="KW-0812">Transmembrane</keyword>
<keyword evidence="1" id="KW-1133">Transmembrane helix</keyword>
<feature type="transmembrane region" description="Helical" evidence="1">
    <location>
        <begin position="12"/>
        <end position="30"/>
    </location>
</feature>
<name>A0A0B1SN80_OESDE</name>
<dbReference type="EMBL" id="KN560535">
    <property type="protein sequence ID" value="KHJ86404.1"/>
    <property type="molecule type" value="Genomic_DNA"/>
</dbReference>
<accession>A0A0B1SN80</accession>
<reference evidence="2 3" key="1">
    <citation type="submission" date="2014-03" db="EMBL/GenBank/DDBJ databases">
        <title>Draft genome of the hookworm Oesophagostomum dentatum.</title>
        <authorList>
            <person name="Mitreva M."/>
        </authorList>
    </citation>
    <scope>NUCLEOTIDE SEQUENCE [LARGE SCALE GENOMIC DNA]</scope>
    <source>
        <strain evidence="2 3">OD-Hann</strain>
    </source>
</reference>
<organism evidence="2 3">
    <name type="scientific">Oesophagostomum dentatum</name>
    <name type="common">Nodular worm</name>
    <dbReference type="NCBI Taxonomy" id="61180"/>
    <lineage>
        <taxon>Eukaryota</taxon>
        <taxon>Metazoa</taxon>
        <taxon>Ecdysozoa</taxon>
        <taxon>Nematoda</taxon>
        <taxon>Chromadorea</taxon>
        <taxon>Rhabditida</taxon>
        <taxon>Rhabditina</taxon>
        <taxon>Rhabditomorpha</taxon>
        <taxon>Strongyloidea</taxon>
        <taxon>Strongylidae</taxon>
        <taxon>Oesophagostomum</taxon>
    </lineage>
</organism>
<gene>
    <name evidence="2" type="ORF">OESDEN_13850</name>
</gene>